<evidence type="ECO:0000313" key="3">
    <source>
        <dbReference type="Proteomes" id="UP000481153"/>
    </source>
</evidence>
<feature type="coiled-coil region" evidence="1">
    <location>
        <begin position="80"/>
        <end position="107"/>
    </location>
</feature>
<dbReference type="VEuPathDB" id="FungiDB:AeMF1_020141"/>
<proteinExistence type="predicted"/>
<organism evidence="2 3">
    <name type="scientific">Aphanomyces euteiches</name>
    <dbReference type="NCBI Taxonomy" id="100861"/>
    <lineage>
        <taxon>Eukaryota</taxon>
        <taxon>Sar</taxon>
        <taxon>Stramenopiles</taxon>
        <taxon>Oomycota</taxon>
        <taxon>Saprolegniomycetes</taxon>
        <taxon>Saprolegniales</taxon>
        <taxon>Verrucalvaceae</taxon>
        <taxon>Aphanomyces</taxon>
    </lineage>
</organism>
<dbReference type="AlphaFoldDB" id="A0A6G0WZ12"/>
<evidence type="ECO:0000313" key="2">
    <source>
        <dbReference type="EMBL" id="KAF0732738.1"/>
    </source>
</evidence>
<reference evidence="2 3" key="1">
    <citation type="submission" date="2019-07" db="EMBL/GenBank/DDBJ databases">
        <title>Genomics analysis of Aphanomyces spp. identifies a new class of oomycete effector associated with host adaptation.</title>
        <authorList>
            <person name="Gaulin E."/>
        </authorList>
    </citation>
    <scope>NUCLEOTIDE SEQUENCE [LARGE SCALE GENOMIC DNA]</scope>
    <source>
        <strain evidence="2 3">ATCC 201684</strain>
    </source>
</reference>
<evidence type="ECO:0000256" key="1">
    <source>
        <dbReference type="SAM" id="Coils"/>
    </source>
</evidence>
<keyword evidence="3" id="KW-1185">Reference proteome</keyword>
<keyword evidence="1" id="KW-0175">Coiled coil</keyword>
<accession>A0A6G0WZ12</accession>
<evidence type="ECO:0008006" key="4">
    <source>
        <dbReference type="Google" id="ProtNLM"/>
    </source>
</evidence>
<comment type="caution">
    <text evidence="2">The sequence shown here is derived from an EMBL/GenBank/DDBJ whole genome shotgun (WGS) entry which is preliminary data.</text>
</comment>
<name>A0A6G0WZ12_9STRA</name>
<dbReference type="EMBL" id="VJMJ01000129">
    <property type="protein sequence ID" value="KAF0732738.1"/>
    <property type="molecule type" value="Genomic_DNA"/>
</dbReference>
<dbReference type="Proteomes" id="UP000481153">
    <property type="component" value="Unassembled WGS sequence"/>
</dbReference>
<sequence length="464" mass="52642">MPVEPSRNEEEQGAVTKVENIIVQRQTVGSRAASVAEEETKAAVEAIAATQQAHQQLTYEQLNSFWDDHQALRRDTSMDFEVQQQRQDELRQQLNDQRRLIDLQQDMLQQAAVAVNQQSEEIGELMETILSPRRRSRWGHFAESGAVDAEMEDEVDTKMPPGVMSGGIVAGGNLPTPPVYKGCTKREKREFMDRYLSFQRRLQALGEGTGRSIALIPIGACVDHNTLISICMFEVKKRADEMTEQDWKNYFLAAKVPNGADYTAIETAIKSLSMDIGTKDGESRVLKLLTDFQDKLGGQDMDTFMFDETKLCIKLSCRAIRPTTLKLSVENDLQKERCKKLRSDITQFVDWLIQRVSAFLTFESSLPKTFHANEEGNKTKNKKAHAAVARAGNSRNQCLKYGARDHGVFKCPDVKPDEAKKLWYEFKKRRQTPKYTGKSSFGRCQFQGKGRGQGGENRFFGWPY</sequence>
<gene>
    <name evidence="2" type="ORF">Ae201684_010269</name>
</gene>
<protein>
    <recommendedName>
        <fullName evidence="4">DDE-1 domain-containing protein</fullName>
    </recommendedName>
</protein>
<dbReference type="VEuPathDB" id="FungiDB:AeMF1_016702"/>